<dbReference type="EMBL" id="JBJQOH010000001">
    <property type="protein sequence ID" value="KAL3699128.1"/>
    <property type="molecule type" value="Genomic_DNA"/>
</dbReference>
<keyword evidence="3" id="KW-1185">Reference proteome</keyword>
<reference evidence="2 3" key="1">
    <citation type="submission" date="2024-09" db="EMBL/GenBank/DDBJ databases">
        <title>Chromosome-scale assembly of Riccia sorocarpa.</title>
        <authorList>
            <person name="Paukszto L."/>
        </authorList>
    </citation>
    <scope>NUCLEOTIDE SEQUENCE [LARGE SCALE GENOMIC DNA]</scope>
    <source>
        <strain evidence="2">LP-2024</strain>
        <tissue evidence="2">Aerial parts of the thallus</tissue>
    </source>
</reference>
<evidence type="ECO:0000256" key="1">
    <source>
        <dbReference type="SAM" id="MobiDB-lite"/>
    </source>
</evidence>
<evidence type="ECO:0000313" key="3">
    <source>
        <dbReference type="Proteomes" id="UP001633002"/>
    </source>
</evidence>
<comment type="caution">
    <text evidence="2">The sequence shown here is derived from an EMBL/GenBank/DDBJ whole genome shotgun (WGS) entry which is preliminary data.</text>
</comment>
<proteinExistence type="predicted"/>
<protein>
    <submittedName>
        <fullName evidence="2">Uncharacterized protein</fullName>
    </submittedName>
</protein>
<name>A0ABD3I6D6_9MARC</name>
<dbReference type="AlphaFoldDB" id="A0ABD3I6D6"/>
<evidence type="ECO:0000313" key="2">
    <source>
        <dbReference type="EMBL" id="KAL3699128.1"/>
    </source>
</evidence>
<organism evidence="2 3">
    <name type="scientific">Riccia sorocarpa</name>
    <dbReference type="NCBI Taxonomy" id="122646"/>
    <lineage>
        <taxon>Eukaryota</taxon>
        <taxon>Viridiplantae</taxon>
        <taxon>Streptophyta</taxon>
        <taxon>Embryophyta</taxon>
        <taxon>Marchantiophyta</taxon>
        <taxon>Marchantiopsida</taxon>
        <taxon>Marchantiidae</taxon>
        <taxon>Marchantiales</taxon>
        <taxon>Ricciaceae</taxon>
        <taxon>Riccia</taxon>
    </lineage>
</organism>
<feature type="region of interest" description="Disordered" evidence="1">
    <location>
        <begin position="197"/>
        <end position="238"/>
    </location>
</feature>
<sequence length="291" mass="33119">MEARGVEVVGRRGQREKKAVRMIALIRMFIRLITKDIESPGNFIPFLGPNMVLANVSDSCCSSNGPGCCDSSSFARQSQLYQQLQELRLQFLADLWDILGKFKLRLDNHFDDAAVRFLIQQHIDILQRMIAPMVAQKQMLASWLTDPVLHQLRRQIIRYVDTFKGEKFQISFDRLIAWTASGTRVYFAHTKADCDNERPANHFVKSPPSEYEQREVEPEQNPLKRKTTSTGHAHAPGTSIKPVVATYGVVKPGGNHRKSWIQGCSIFSAQADESSCRRKRLRRLNSTEGNM</sequence>
<gene>
    <name evidence="2" type="ORF">R1sor_017150</name>
</gene>
<dbReference type="Proteomes" id="UP001633002">
    <property type="component" value="Unassembled WGS sequence"/>
</dbReference>
<accession>A0ABD3I6D6</accession>